<dbReference type="InterPro" id="IPR050232">
    <property type="entry name" value="FBL13/AtMIF1-like"/>
</dbReference>
<feature type="domain" description="F-box" evidence="1">
    <location>
        <begin position="13"/>
        <end position="49"/>
    </location>
</feature>
<dbReference type="AlphaFoldDB" id="A0A4Y7KU10"/>
<dbReference type="OMA" id="RTIMQEH"/>
<evidence type="ECO:0000259" key="1">
    <source>
        <dbReference type="PROSITE" id="PS50181"/>
    </source>
</evidence>
<evidence type="ECO:0000313" key="2">
    <source>
        <dbReference type="EMBL" id="RZC75375.1"/>
    </source>
</evidence>
<dbReference type="Pfam" id="PF00646">
    <property type="entry name" value="F-box"/>
    <property type="match status" value="1"/>
</dbReference>
<dbReference type="Pfam" id="PF24758">
    <property type="entry name" value="LRR_At5g56370"/>
    <property type="match status" value="1"/>
</dbReference>
<reference evidence="2 3" key="1">
    <citation type="journal article" date="2018" name="Science">
        <title>The opium poppy genome and morphinan production.</title>
        <authorList>
            <person name="Guo L."/>
            <person name="Winzer T."/>
            <person name="Yang X."/>
            <person name="Li Y."/>
            <person name="Ning Z."/>
            <person name="He Z."/>
            <person name="Teodor R."/>
            <person name="Lu Y."/>
            <person name="Bowser T.A."/>
            <person name="Graham I.A."/>
            <person name="Ye K."/>
        </authorList>
    </citation>
    <scope>NUCLEOTIDE SEQUENCE [LARGE SCALE GENOMIC DNA]</scope>
    <source>
        <strain evidence="3">cv. HN1</strain>
        <tissue evidence="2">Leaves</tissue>
    </source>
</reference>
<keyword evidence="3" id="KW-1185">Reference proteome</keyword>
<dbReference type="InterPro" id="IPR053781">
    <property type="entry name" value="F-box_AtFBL13-like"/>
</dbReference>
<dbReference type="SMART" id="SM00256">
    <property type="entry name" value="FBOX"/>
    <property type="match status" value="1"/>
</dbReference>
<dbReference type="Gene3D" id="1.20.1280.50">
    <property type="match status" value="1"/>
</dbReference>
<accession>A0A4Y7KU10</accession>
<dbReference type="InterPro" id="IPR001810">
    <property type="entry name" value="F-box_dom"/>
</dbReference>
<dbReference type="EMBL" id="CM010722">
    <property type="protein sequence ID" value="RZC75375.1"/>
    <property type="molecule type" value="Genomic_DNA"/>
</dbReference>
<dbReference type="PANTHER" id="PTHR31900:SF30">
    <property type="entry name" value="SUPERFAMILY PROTEIN, PUTATIVE-RELATED"/>
    <property type="match status" value="1"/>
</dbReference>
<dbReference type="InterPro" id="IPR036047">
    <property type="entry name" value="F-box-like_dom_sf"/>
</dbReference>
<evidence type="ECO:0000313" key="3">
    <source>
        <dbReference type="Proteomes" id="UP000316621"/>
    </source>
</evidence>
<dbReference type="PROSITE" id="PS50181">
    <property type="entry name" value="FBOX"/>
    <property type="match status" value="1"/>
</dbReference>
<protein>
    <recommendedName>
        <fullName evidence="1">F-box domain-containing protein</fullName>
    </recommendedName>
</protein>
<sequence>MKKRNSGFSSSEEDRISNLPDSIIYHILSFIYTEDAAKFSVLSKRWRSIWKSLPVLNFCESCHCSESNDEDSLDERPSGAFIDFVDRVFRLHDDSDIPVIRFDCFSLHTSVSTIYKWIEIAVKHKVKELYIKAKVEDGFEIPPCLCTCESLTKMELQLTGWDEDNCENRIRLPLDMSFPRLELLHLRLEHISFRGDVNLTNRFFSSLPSLESLIMEMGHHGFHNTKLNISLPKLKYFVFDCQNDESDSGVKLHAPSLASFIFSSYLSTKFSPQCMSSLVTADIEIRVRREDKVVGSYDIRPEKKEAYAQHAMGFLRGIHSVKVLKFNHSFLKLNYDKPPVYPFCDEVNINPENMGDYLDAGLSLPCIISQLKFVEIKGLHGCVNELKFIEFLLKHATVLEKLVLACYSTEQDSLSEKRMRKVLLDGSGGWKLHSLRVNTFEKLDGTSQSCELNGGQRVAYRIH</sequence>
<dbReference type="PANTHER" id="PTHR31900">
    <property type="entry name" value="F-BOX/RNI SUPERFAMILY PROTEIN-RELATED"/>
    <property type="match status" value="1"/>
</dbReference>
<organism evidence="2 3">
    <name type="scientific">Papaver somniferum</name>
    <name type="common">Opium poppy</name>
    <dbReference type="NCBI Taxonomy" id="3469"/>
    <lineage>
        <taxon>Eukaryota</taxon>
        <taxon>Viridiplantae</taxon>
        <taxon>Streptophyta</taxon>
        <taxon>Embryophyta</taxon>
        <taxon>Tracheophyta</taxon>
        <taxon>Spermatophyta</taxon>
        <taxon>Magnoliopsida</taxon>
        <taxon>Ranunculales</taxon>
        <taxon>Papaveraceae</taxon>
        <taxon>Papaveroideae</taxon>
        <taxon>Papaver</taxon>
    </lineage>
</organism>
<dbReference type="Gramene" id="RZC75375">
    <property type="protein sequence ID" value="RZC75375"/>
    <property type="gene ID" value="C5167_050857"/>
</dbReference>
<dbReference type="SUPFAM" id="SSF81383">
    <property type="entry name" value="F-box domain"/>
    <property type="match status" value="1"/>
</dbReference>
<name>A0A4Y7KU10_PAPSO</name>
<dbReference type="Proteomes" id="UP000316621">
    <property type="component" value="Chromosome 8"/>
</dbReference>
<dbReference type="InterPro" id="IPR006566">
    <property type="entry name" value="FBD"/>
</dbReference>
<proteinExistence type="predicted"/>
<dbReference type="CDD" id="cd22160">
    <property type="entry name" value="F-box_AtFBL13-like"/>
    <property type="match status" value="1"/>
</dbReference>
<dbReference type="InterPro" id="IPR055411">
    <property type="entry name" value="LRR_FXL15/At3g58940/PEG3-like"/>
</dbReference>
<gene>
    <name evidence="2" type="ORF">C5167_050857</name>
</gene>
<dbReference type="Pfam" id="PF08387">
    <property type="entry name" value="FBD"/>
    <property type="match status" value="1"/>
</dbReference>